<dbReference type="EMBL" id="OX596114">
    <property type="protein sequence ID" value="CAI9707487.1"/>
    <property type="molecule type" value="Genomic_DNA"/>
</dbReference>
<evidence type="ECO:0000313" key="2">
    <source>
        <dbReference type="Proteomes" id="UP001162501"/>
    </source>
</evidence>
<organism evidence="1 2">
    <name type="scientific">Rangifer tarandus platyrhynchus</name>
    <name type="common">Svalbard reindeer</name>
    <dbReference type="NCBI Taxonomy" id="3082113"/>
    <lineage>
        <taxon>Eukaryota</taxon>
        <taxon>Metazoa</taxon>
        <taxon>Chordata</taxon>
        <taxon>Craniata</taxon>
        <taxon>Vertebrata</taxon>
        <taxon>Euteleostomi</taxon>
        <taxon>Mammalia</taxon>
        <taxon>Eutheria</taxon>
        <taxon>Laurasiatheria</taxon>
        <taxon>Artiodactyla</taxon>
        <taxon>Ruminantia</taxon>
        <taxon>Pecora</taxon>
        <taxon>Cervidae</taxon>
        <taxon>Odocoileinae</taxon>
        <taxon>Rangifer</taxon>
    </lineage>
</organism>
<protein>
    <submittedName>
        <fullName evidence="1">Uncharacterized protein</fullName>
    </submittedName>
</protein>
<name>A0ACB0F465_RANTA</name>
<reference evidence="1" key="1">
    <citation type="submission" date="2023-05" db="EMBL/GenBank/DDBJ databases">
        <authorList>
            <consortium name="ELIXIR-Norway"/>
        </authorList>
    </citation>
    <scope>NUCLEOTIDE SEQUENCE</scope>
</reference>
<proteinExistence type="predicted"/>
<dbReference type="Proteomes" id="UP001162501">
    <property type="component" value="Chromosome 30"/>
</dbReference>
<sequence length="258" mass="27581">MRLAEPDAPGLALCLLGGSDPPPAFRPRRPQAGTGVGIVEGEEEVTPEAGWRVLAQTGVPCRGSQPRKRGLAKGAQQGVDQSGTPKSRVGTVGAIRPPPPPPHQTLGYRTRWSSARPQKRTGLRSPPPKLGGWGEGLAAEKGGAWGITPARRGGVYHAHSLRLGGNVEPSPELTSPEAPGRRPCSLSYRMFPLNLTFQKEQRGAVRQCRGAGSAPGRSEAMLRPFPARLQARKLQRELPRFGRGAGPRDQLPSSYELL</sequence>
<accession>A0ACB0F465</accession>
<gene>
    <name evidence="1" type="ORF">MRATA1EN3_LOCUS18700</name>
</gene>
<evidence type="ECO:0000313" key="1">
    <source>
        <dbReference type="EMBL" id="CAI9707487.1"/>
    </source>
</evidence>